<dbReference type="CDD" id="cd02525">
    <property type="entry name" value="Succinoglycan_BP_ExoA"/>
    <property type="match status" value="1"/>
</dbReference>
<dbReference type="Pfam" id="PF00535">
    <property type="entry name" value="Glycos_transf_2"/>
    <property type="match status" value="1"/>
</dbReference>
<reference evidence="3 4" key="1">
    <citation type="submission" date="2019-02" db="EMBL/GenBank/DDBJ databases">
        <title>Genomic Encyclopedia of Archaeal and Bacterial Type Strains, Phase II (KMG-II): from individual species to whole genera.</title>
        <authorList>
            <person name="Goeker M."/>
        </authorList>
    </citation>
    <scope>NUCLEOTIDE SEQUENCE [LARGE SCALE GENOMIC DNA]</scope>
    <source>
        <strain evidence="3 4">DSM 18101</strain>
    </source>
</reference>
<keyword evidence="1" id="KW-0812">Transmembrane</keyword>
<name>A0A4Q7YPC3_9BACT</name>
<dbReference type="OrthoDB" id="9810303at2"/>
<evidence type="ECO:0000313" key="3">
    <source>
        <dbReference type="EMBL" id="RZU38904.1"/>
    </source>
</evidence>
<protein>
    <submittedName>
        <fullName evidence="3">Cellulose synthase/poly-beta-1,6-N-acetylglucosamine synthase-like glycosyltransferase</fullName>
    </submittedName>
</protein>
<evidence type="ECO:0000259" key="2">
    <source>
        <dbReference type="Pfam" id="PF00535"/>
    </source>
</evidence>
<gene>
    <name evidence="3" type="ORF">BDD14_0211</name>
</gene>
<evidence type="ECO:0000256" key="1">
    <source>
        <dbReference type="SAM" id="Phobius"/>
    </source>
</evidence>
<dbReference type="InterPro" id="IPR001173">
    <property type="entry name" value="Glyco_trans_2-like"/>
</dbReference>
<accession>A0A4Q7YPC3</accession>
<dbReference type="RefSeq" id="WP_130417190.1">
    <property type="nucleotide sequence ID" value="NZ_SHKW01000001.1"/>
</dbReference>
<organism evidence="3 4">
    <name type="scientific">Edaphobacter modestus</name>
    <dbReference type="NCBI Taxonomy" id="388466"/>
    <lineage>
        <taxon>Bacteria</taxon>
        <taxon>Pseudomonadati</taxon>
        <taxon>Acidobacteriota</taxon>
        <taxon>Terriglobia</taxon>
        <taxon>Terriglobales</taxon>
        <taxon>Acidobacteriaceae</taxon>
        <taxon>Edaphobacter</taxon>
    </lineage>
</organism>
<dbReference type="PANTHER" id="PTHR22916">
    <property type="entry name" value="GLYCOSYLTRANSFERASE"/>
    <property type="match status" value="1"/>
</dbReference>
<comment type="caution">
    <text evidence="3">The sequence shown here is derived from an EMBL/GenBank/DDBJ whole genome shotgun (WGS) entry which is preliminary data.</text>
</comment>
<dbReference type="EMBL" id="SHKW01000001">
    <property type="protein sequence ID" value="RZU38904.1"/>
    <property type="molecule type" value="Genomic_DNA"/>
</dbReference>
<evidence type="ECO:0000313" key="4">
    <source>
        <dbReference type="Proteomes" id="UP000292958"/>
    </source>
</evidence>
<feature type="transmembrane region" description="Helical" evidence="1">
    <location>
        <begin position="320"/>
        <end position="343"/>
    </location>
</feature>
<sequence>MNMIYEPQTVKASERNQPLVSAIMAVRNEERHIETAIRSLQQQETSGWEIEIIVVDGNSSDGTEEIVKQIASSDSRVKLAINKQSKTPYAFNLGIQRARGEYICILGAHTVYAQDYIVTCLEELKLHGAAGCSGRLITRPGGDGLQARLVAWTLAHPFGTSARSMRTRGAGFADTIPYPIFLKSTLLEVGVYNTQLHRNQDNDLSQRLRARGHKLYITDKTSCEYFVSPDLASLASYAFKNGFWNIISFKMNPASMSLRHFVPGAFVVVLLLSLLMLFYSIMAHTQSWVLAPILLLGAIYGVISIGVSCHIAFRERSIGALLMPITFLLLHVFYGAGTLSAVMSNAHSPST</sequence>
<dbReference type="Proteomes" id="UP000292958">
    <property type="component" value="Unassembled WGS sequence"/>
</dbReference>
<proteinExistence type="predicted"/>
<keyword evidence="3" id="KW-0808">Transferase</keyword>
<dbReference type="GO" id="GO:0016758">
    <property type="term" value="F:hexosyltransferase activity"/>
    <property type="evidence" value="ECO:0007669"/>
    <property type="project" value="UniProtKB-ARBA"/>
</dbReference>
<dbReference type="SUPFAM" id="SSF53448">
    <property type="entry name" value="Nucleotide-diphospho-sugar transferases"/>
    <property type="match status" value="1"/>
</dbReference>
<dbReference type="AlphaFoldDB" id="A0A4Q7YPC3"/>
<feature type="domain" description="Glycosyltransferase 2-like" evidence="2">
    <location>
        <begin position="21"/>
        <end position="152"/>
    </location>
</feature>
<dbReference type="PANTHER" id="PTHR22916:SF71">
    <property type="entry name" value="GLYCOSYL TRANSFERASE"/>
    <property type="match status" value="1"/>
</dbReference>
<dbReference type="InterPro" id="IPR029044">
    <property type="entry name" value="Nucleotide-diphossugar_trans"/>
</dbReference>
<feature type="transmembrane region" description="Helical" evidence="1">
    <location>
        <begin position="288"/>
        <end position="313"/>
    </location>
</feature>
<feature type="transmembrane region" description="Helical" evidence="1">
    <location>
        <begin position="261"/>
        <end position="282"/>
    </location>
</feature>
<keyword evidence="1" id="KW-0472">Membrane</keyword>
<keyword evidence="4" id="KW-1185">Reference proteome</keyword>
<keyword evidence="1" id="KW-1133">Transmembrane helix</keyword>
<dbReference type="Gene3D" id="3.90.550.10">
    <property type="entry name" value="Spore Coat Polysaccharide Biosynthesis Protein SpsA, Chain A"/>
    <property type="match status" value="1"/>
</dbReference>